<evidence type="ECO:0000256" key="1">
    <source>
        <dbReference type="ARBA" id="ARBA00010554"/>
    </source>
</evidence>
<dbReference type="RefSeq" id="WP_348759628.1">
    <property type="nucleotide sequence ID" value="NZ_OZ026884.1"/>
</dbReference>
<keyword evidence="3" id="KW-1185">Reference proteome</keyword>
<accession>A0ABM9NHM8</accession>
<evidence type="ECO:0000313" key="2">
    <source>
        <dbReference type="EMBL" id="CAL1240121.1"/>
    </source>
</evidence>
<protein>
    <recommendedName>
        <fullName evidence="4">DUF190 domain-containing protein</fullName>
    </recommendedName>
</protein>
<reference evidence="2 3" key="1">
    <citation type="submission" date="2024-04" db="EMBL/GenBank/DDBJ databases">
        <authorList>
            <person name="Cremers G."/>
        </authorList>
    </citation>
    <scope>NUCLEOTIDE SEQUENCE [LARGE SCALE GENOMIC DNA]</scope>
    <source>
        <strain evidence="2">MeCH1-AG</strain>
    </source>
</reference>
<comment type="similarity">
    <text evidence="1">Belongs to the UPF0166 family.</text>
</comment>
<dbReference type="EMBL" id="OZ026884">
    <property type="protein sequence ID" value="CAL1240121.1"/>
    <property type="molecule type" value="Genomic_DNA"/>
</dbReference>
<evidence type="ECO:0000313" key="3">
    <source>
        <dbReference type="Proteomes" id="UP001497493"/>
    </source>
</evidence>
<name>A0ABM9NHM8_9GAMM</name>
<gene>
    <name evidence="2" type="ORF">MECH1_V1_1345</name>
</gene>
<sequence length="103" mass="11641">MNTRPVTLVRIFLREGEHVLDKLVHFLHVEQRVVGLTVLRGIIGVGQDGRLHPASLVELSLDLPLVVEFFDQPEQVERVVKELQERFQLAHVVCLPGQAYGVP</sequence>
<dbReference type="PANTHER" id="PTHR35983">
    <property type="entry name" value="UPF0166 PROTEIN TM_0021"/>
    <property type="match status" value="1"/>
</dbReference>
<evidence type="ECO:0008006" key="4">
    <source>
        <dbReference type="Google" id="ProtNLM"/>
    </source>
</evidence>
<dbReference type="InterPro" id="IPR003793">
    <property type="entry name" value="UPF0166"/>
</dbReference>
<proteinExistence type="inferred from homology"/>
<dbReference type="InterPro" id="IPR015867">
    <property type="entry name" value="N-reg_PII/ATP_PRibTrfase_C"/>
</dbReference>
<dbReference type="Gene3D" id="3.30.70.120">
    <property type="match status" value="1"/>
</dbReference>
<dbReference type="PANTHER" id="PTHR35983:SF1">
    <property type="entry name" value="UPF0166 PROTEIN TM_0021"/>
    <property type="match status" value="1"/>
</dbReference>
<dbReference type="InterPro" id="IPR011322">
    <property type="entry name" value="N-reg_PII-like_a/b"/>
</dbReference>
<dbReference type="Pfam" id="PF02641">
    <property type="entry name" value="DUF190"/>
    <property type="match status" value="1"/>
</dbReference>
<organism evidence="2 3">
    <name type="scientific">Candidatus Methylocalor cossyra</name>
    <dbReference type="NCBI Taxonomy" id="3108543"/>
    <lineage>
        <taxon>Bacteria</taxon>
        <taxon>Pseudomonadati</taxon>
        <taxon>Pseudomonadota</taxon>
        <taxon>Gammaproteobacteria</taxon>
        <taxon>Methylococcales</taxon>
        <taxon>Methylococcaceae</taxon>
        <taxon>Candidatus Methylocalor</taxon>
    </lineage>
</organism>
<dbReference type="SUPFAM" id="SSF54913">
    <property type="entry name" value="GlnB-like"/>
    <property type="match status" value="1"/>
</dbReference>
<dbReference type="Proteomes" id="UP001497493">
    <property type="component" value="Chromosome"/>
</dbReference>